<name>A0ACA9MEZ9_9GLOM</name>
<proteinExistence type="predicted"/>
<dbReference type="EMBL" id="CAJVPW010007982">
    <property type="protein sequence ID" value="CAG8588059.1"/>
    <property type="molecule type" value="Genomic_DNA"/>
</dbReference>
<gene>
    <name evidence="1" type="ORF">SPELUC_LOCUS6638</name>
</gene>
<keyword evidence="2" id="KW-1185">Reference proteome</keyword>
<evidence type="ECO:0000313" key="2">
    <source>
        <dbReference type="Proteomes" id="UP000789366"/>
    </source>
</evidence>
<organism evidence="1 2">
    <name type="scientific">Cetraspora pellucida</name>
    <dbReference type="NCBI Taxonomy" id="1433469"/>
    <lineage>
        <taxon>Eukaryota</taxon>
        <taxon>Fungi</taxon>
        <taxon>Fungi incertae sedis</taxon>
        <taxon>Mucoromycota</taxon>
        <taxon>Glomeromycotina</taxon>
        <taxon>Glomeromycetes</taxon>
        <taxon>Diversisporales</taxon>
        <taxon>Gigasporaceae</taxon>
        <taxon>Cetraspora</taxon>
    </lineage>
</organism>
<evidence type="ECO:0000313" key="1">
    <source>
        <dbReference type="EMBL" id="CAG8588059.1"/>
    </source>
</evidence>
<feature type="non-terminal residue" evidence="1">
    <location>
        <position position="105"/>
    </location>
</feature>
<reference evidence="1" key="1">
    <citation type="submission" date="2021-06" db="EMBL/GenBank/DDBJ databases">
        <authorList>
            <person name="Kallberg Y."/>
            <person name="Tangrot J."/>
            <person name="Rosling A."/>
        </authorList>
    </citation>
    <scope>NUCLEOTIDE SEQUENCE</scope>
    <source>
        <strain evidence="1">28 12/20/2015</strain>
    </source>
</reference>
<sequence>MDSANTDASVDNSQRDKNSSSASEHCVPKSEPSASSTTLPTSPASPTITPLVTSPQNEQSLFPAPVLTSSPPSTLQNTPLTNSTTNNLTTTTHKTQAAFVNKLYT</sequence>
<comment type="caution">
    <text evidence="1">The sequence shown here is derived from an EMBL/GenBank/DDBJ whole genome shotgun (WGS) entry which is preliminary data.</text>
</comment>
<protein>
    <submittedName>
        <fullName evidence="1">16220_t:CDS:1</fullName>
    </submittedName>
</protein>
<dbReference type="Proteomes" id="UP000789366">
    <property type="component" value="Unassembled WGS sequence"/>
</dbReference>
<accession>A0ACA9MEZ9</accession>